<reference evidence="7" key="2">
    <citation type="submission" date="2020-10" db="UniProtKB">
        <authorList>
            <consortium name="WormBaseParasite"/>
        </authorList>
    </citation>
    <scope>IDENTIFICATION</scope>
</reference>
<comment type="similarity">
    <text evidence="1">Belongs to the MAX family.</text>
</comment>
<dbReference type="PANTHER" id="PTHR10328:SF10">
    <property type="entry name" value="MAX-LIKE PROTEIN 1"/>
    <property type="match status" value="1"/>
</dbReference>
<protein>
    <submittedName>
        <fullName evidence="7">BHLH domain-containing protein</fullName>
    </submittedName>
</protein>
<sequence length="151" mass="16859">MSSRQSEMSGDDYSDVEIDIESHSPLPHDWQQGANPLGDHKRHARAQHNALERRRRDNIKEMYNELKDEIPNFNHDRASRAQILSLTIDEMKAANAEAEDAHLQAFATNRSKNNLIREISQVEAEIAALKAAIAAKASNSNSTPTSNVSKS</sequence>
<proteinExistence type="inferred from homology"/>
<evidence type="ECO:0000256" key="1">
    <source>
        <dbReference type="ARBA" id="ARBA00007628"/>
    </source>
</evidence>
<evidence type="ECO:0000313" key="7">
    <source>
        <dbReference type="WBParaSite" id="Pan_g7709.t1"/>
    </source>
</evidence>
<dbReference type="SUPFAM" id="SSF47459">
    <property type="entry name" value="HLH, helix-loop-helix DNA-binding domain"/>
    <property type="match status" value="1"/>
</dbReference>
<dbReference type="Proteomes" id="UP000492821">
    <property type="component" value="Unassembled WGS sequence"/>
</dbReference>
<reference evidence="6" key="1">
    <citation type="journal article" date="2013" name="Genetics">
        <title>The draft genome and transcriptome of Panagrellus redivivus are shaped by the harsh demands of a free-living lifestyle.</title>
        <authorList>
            <person name="Srinivasan J."/>
            <person name="Dillman A.R."/>
            <person name="Macchietto M.G."/>
            <person name="Heikkinen L."/>
            <person name="Lakso M."/>
            <person name="Fracchia K.M."/>
            <person name="Antoshechkin I."/>
            <person name="Mortazavi A."/>
            <person name="Wong G."/>
            <person name="Sternberg P.W."/>
        </authorList>
    </citation>
    <scope>NUCLEOTIDE SEQUENCE [LARGE SCALE GENOMIC DNA]</scope>
    <source>
        <strain evidence="6">MT8872</strain>
    </source>
</reference>
<feature type="region of interest" description="Disordered" evidence="4">
    <location>
        <begin position="1"/>
        <end position="53"/>
    </location>
</feature>
<evidence type="ECO:0000313" key="6">
    <source>
        <dbReference type="Proteomes" id="UP000492821"/>
    </source>
</evidence>
<dbReference type="WBParaSite" id="Pan_g7709.t1">
    <property type="protein sequence ID" value="Pan_g7709.t1"/>
    <property type="gene ID" value="Pan_g7709"/>
</dbReference>
<dbReference type="GO" id="GO:0003677">
    <property type="term" value="F:DNA binding"/>
    <property type="evidence" value="ECO:0007669"/>
    <property type="project" value="UniProtKB-KW"/>
</dbReference>
<keyword evidence="3" id="KW-0539">Nucleus</keyword>
<dbReference type="InterPro" id="IPR036638">
    <property type="entry name" value="HLH_DNA-bd_sf"/>
</dbReference>
<dbReference type="Pfam" id="PF00010">
    <property type="entry name" value="HLH"/>
    <property type="match status" value="1"/>
</dbReference>
<feature type="domain" description="BHLH" evidence="5">
    <location>
        <begin position="43"/>
        <end position="94"/>
    </location>
</feature>
<dbReference type="SMART" id="SM00353">
    <property type="entry name" value="HLH"/>
    <property type="match status" value="1"/>
</dbReference>
<dbReference type="Gene3D" id="4.10.280.10">
    <property type="entry name" value="Helix-loop-helix DNA-binding domain"/>
    <property type="match status" value="1"/>
</dbReference>
<organism evidence="6 7">
    <name type="scientific">Panagrellus redivivus</name>
    <name type="common">Microworm</name>
    <dbReference type="NCBI Taxonomy" id="6233"/>
    <lineage>
        <taxon>Eukaryota</taxon>
        <taxon>Metazoa</taxon>
        <taxon>Ecdysozoa</taxon>
        <taxon>Nematoda</taxon>
        <taxon>Chromadorea</taxon>
        <taxon>Rhabditida</taxon>
        <taxon>Tylenchina</taxon>
        <taxon>Panagrolaimomorpha</taxon>
        <taxon>Panagrolaimoidea</taxon>
        <taxon>Panagrolaimidae</taxon>
        <taxon>Panagrellus</taxon>
    </lineage>
</organism>
<dbReference type="GO" id="GO:0090575">
    <property type="term" value="C:RNA polymerase II transcription regulator complex"/>
    <property type="evidence" value="ECO:0007669"/>
    <property type="project" value="TreeGrafter"/>
</dbReference>
<evidence type="ECO:0000259" key="5">
    <source>
        <dbReference type="PROSITE" id="PS50888"/>
    </source>
</evidence>
<dbReference type="GO" id="GO:0045944">
    <property type="term" value="P:positive regulation of transcription by RNA polymerase II"/>
    <property type="evidence" value="ECO:0007669"/>
    <property type="project" value="TreeGrafter"/>
</dbReference>
<dbReference type="AlphaFoldDB" id="A0A7E4W9D6"/>
<dbReference type="PROSITE" id="PS50888">
    <property type="entry name" value="BHLH"/>
    <property type="match status" value="1"/>
</dbReference>
<accession>A0A7E4W9D6</accession>
<keyword evidence="2" id="KW-0238">DNA-binding</keyword>
<feature type="compositionally biased region" description="Acidic residues" evidence="4">
    <location>
        <begin position="9"/>
        <end position="19"/>
    </location>
</feature>
<evidence type="ECO:0000256" key="4">
    <source>
        <dbReference type="SAM" id="MobiDB-lite"/>
    </source>
</evidence>
<evidence type="ECO:0000256" key="3">
    <source>
        <dbReference type="ARBA" id="ARBA00023242"/>
    </source>
</evidence>
<evidence type="ECO:0000256" key="2">
    <source>
        <dbReference type="ARBA" id="ARBA00023125"/>
    </source>
</evidence>
<dbReference type="InterPro" id="IPR011598">
    <property type="entry name" value="bHLH_dom"/>
</dbReference>
<dbReference type="GO" id="GO:0046983">
    <property type="term" value="F:protein dimerization activity"/>
    <property type="evidence" value="ECO:0007669"/>
    <property type="project" value="InterPro"/>
</dbReference>
<dbReference type="GO" id="GO:0003700">
    <property type="term" value="F:DNA-binding transcription factor activity"/>
    <property type="evidence" value="ECO:0007669"/>
    <property type="project" value="TreeGrafter"/>
</dbReference>
<keyword evidence="6" id="KW-1185">Reference proteome</keyword>
<name>A0A7E4W9D6_PANRE</name>
<dbReference type="PANTHER" id="PTHR10328">
    <property type="entry name" value="PROTEIN MAX MYC-ASSOCIATED FACTOR X"/>
    <property type="match status" value="1"/>
</dbReference>